<protein>
    <submittedName>
        <fullName evidence="2">MarR family transcriptional regulator</fullName>
    </submittedName>
</protein>
<keyword evidence="3" id="KW-1185">Reference proteome</keyword>
<dbReference type="STRING" id="1646377.BS640_09710"/>
<sequence length="154" mass="16876">MLVTLLRDPTMNESLPLNALAAELRISAGKLVRRMREQSRPGDFTTSQKSVLLRIDRDGPATVSALARAESVRPQSMRMTVAALQTLGALSGSPDPTDGRQTLVSLTPAFRKKLNASRAAKEDWLVQALQHQLTASEQQQLAATLQLIQRLADY</sequence>
<dbReference type="InterPro" id="IPR036388">
    <property type="entry name" value="WH-like_DNA-bd_sf"/>
</dbReference>
<dbReference type="SUPFAM" id="SSF46785">
    <property type="entry name" value="Winged helix' DNA-binding domain"/>
    <property type="match status" value="1"/>
</dbReference>
<dbReference type="PANTHER" id="PTHR39515:SF2">
    <property type="entry name" value="HTH-TYPE TRANSCRIPTIONAL REGULATOR RV0880"/>
    <property type="match status" value="1"/>
</dbReference>
<comment type="caution">
    <text evidence="2">The sequence shown here is derived from an EMBL/GenBank/DDBJ whole genome shotgun (WGS) entry which is preliminary data.</text>
</comment>
<accession>A0A1X0WG27</accession>
<dbReference type="InterPro" id="IPR052526">
    <property type="entry name" value="HTH-type_Bedaq_tolerance"/>
</dbReference>
<dbReference type="AlphaFoldDB" id="A0A1X0WG27"/>
<dbReference type="InterPro" id="IPR036390">
    <property type="entry name" value="WH_DNA-bd_sf"/>
</dbReference>
<dbReference type="EMBL" id="MRWE01000013">
    <property type="protein sequence ID" value="ORJ25691.1"/>
    <property type="molecule type" value="Genomic_DNA"/>
</dbReference>
<evidence type="ECO:0000259" key="1">
    <source>
        <dbReference type="PROSITE" id="PS50995"/>
    </source>
</evidence>
<reference evidence="2 3" key="1">
    <citation type="journal article" date="2017" name="Int. J. Syst. Evol. Microbiol.">
        <title>Rouxiella badensis sp. nov. and Rouxiella silvae sp. nov. isolated from peat bog soil in Germany and emendation of the genus description.</title>
        <authorList>
            <person name="Le Fleche-Mateos A."/>
            <person name="Kugler J.H."/>
            <person name="Hansen S.H."/>
            <person name="Syldatk C."/>
            <person name="Hausmann R."/>
            <person name="Lomprez F."/>
            <person name="Vandenbogaert M."/>
            <person name="Manuguerra J.C."/>
            <person name="Grimont P.A."/>
        </authorList>
    </citation>
    <scope>NUCLEOTIDE SEQUENCE [LARGE SCALE GENOMIC DNA]</scope>
    <source>
        <strain evidence="2 3">DSM 100043</strain>
    </source>
</reference>
<dbReference type="Gene3D" id="1.10.10.10">
    <property type="entry name" value="Winged helix-like DNA-binding domain superfamily/Winged helix DNA-binding domain"/>
    <property type="match status" value="1"/>
</dbReference>
<evidence type="ECO:0000313" key="3">
    <source>
        <dbReference type="Proteomes" id="UP000192536"/>
    </source>
</evidence>
<organism evidence="2 3">
    <name type="scientific">Rouxiella badensis</name>
    <dbReference type="NCBI Taxonomy" id="1646377"/>
    <lineage>
        <taxon>Bacteria</taxon>
        <taxon>Pseudomonadati</taxon>
        <taxon>Pseudomonadota</taxon>
        <taxon>Gammaproteobacteria</taxon>
        <taxon>Enterobacterales</taxon>
        <taxon>Yersiniaceae</taxon>
        <taxon>Rouxiella</taxon>
    </lineage>
</organism>
<dbReference type="Proteomes" id="UP000192536">
    <property type="component" value="Unassembled WGS sequence"/>
</dbReference>
<dbReference type="SMART" id="SM00347">
    <property type="entry name" value="HTH_MARR"/>
    <property type="match status" value="1"/>
</dbReference>
<proteinExistence type="predicted"/>
<dbReference type="Gene3D" id="1.10.287.100">
    <property type="match status" value="1"/>
</dbReference>
<gene>
    <name evidence="2" type="ORF">BS640_09710</name>
</gene>
<dbReference type="GO" id="GO:0003700">
    <property type="term" value="F:DNA-binding transcription factor activity"/>
    <property type="evidence" value="ECO:0007669"/>
    <property type="project" value="InterPro"/>
</dbReference>
<dbReference type="Pfam" id="PF12802">
    <property type="entry name" value="MarR_2"/>
    <property type="match status" value="1"/>
</dbReference>
<dbReference type="InterPro" id="IPR000835">
    <property type="entry name" value="HTH_MarR-typ"/>
</dbReference>
<evidence type="ECO:0000313" key="2">
    <source>
        <dbReference type="EMBL" id="ORJ25691.1"/>
    </source>
</evidence>
<feature type="domain" description="HTH marR-type" evidence="1">
    <location>
        <begin position="17"/>
        <end position="153"/>
    </location>
</feature>
<name>A0A1X0WG27_9GAMM</name>
<dbReference type="PROSITE" id="PS50995">
    <property type="entry name" value="HTH_MARR_2"/>
    <property type="match status" value="1"/>
</dbReference>
<dbReference type="PANTHER" id="PTHR39515">
    <property type="entry name" value="CONSERVED PROTEIN"/>
    <property type="match status" value="1"/>
</dbReference>